<accession>A0ABV4C6W0</accession>
<evidence type="ECO:0000313" key="2">
    <source>
        <dbReference type="EMBL" id="MEY8018254.1"/>
    </source>
</evidence>
<dbReference type="RefSeq" id="WP_369741781.1">
    <property type="nucleotide sequence ID" value="NZ_JBGEDP010000001.1"/>
</dbReference>
<dbReference type="Proteomes" id="UP001564760">
    <property type="component" value="Unassembled WGS sequence"/>
</dbReference>
<proteinExistence type="predicted"/>
<reference evidence="2 3" key="1">
    <citation type="submission" date="2024-08" db="EMBL/GenBank/DDBJ databases">
        <title>Mycobacterium servetensis sp. nov., a novel rapid-growing mycobacterial species recovered from a human patient in Zaragoza, Spain.</title>
        <authorList>
            <person name="Tristancho-Baro A.I."/>
            <person name="Buenestado-Serrano S."/>
            <person name="Garcia De Viedma D."/>
            <person name="Milagro-Beamonte A."/>
            <person name="Burillo N."/>
            <person name="Sanz S."/>
            <person name="Lopez-Calleja A.I."/>
            <person name="Penas-Utrilla D."/>
            <person name="Guardingo M."/>
            <person name="Garcia M.J."/>
            <person name="Vinuelas-Bayon J."/>
        </authorList>
    </citation>
    <scope>NUCLEOTIDE SEQUENCE [LARGE SCALE GENOMIC DNA]</scope>
    <source>
        <strain evidence="3">HUMS_12744610</strain>
    </source>
</reference>
<dbReference type="EMBL" id="JBGEDP010000001">
    <property type="protein sequence ID" value="MEY8018254.1"/>
    <property type="molecule type" value="Genomic_DNA"/>
</dbReference>
<dbReference type="NCBIfam" id="NF040653">
    <property type="entry name" value="Rv1535_dom"/>
    <property type="match status" value="1"/>
</dbReference>
<comment type="caution">
    <text evidence="2">The sequence shown here is derived from an EMBL/GenBank/DDBJ whole genome shotgun (WGS) entry which is preliminary data.</text>
</comment>
<feature type="compositionally biased region" description="Basic residues" evidence="1">
    <location>
        <begin position="62"/>
        <end position="73"/>
    </location>
</feature>
<feature type="region of interest" description="Disordered" evidence="1">
    <location>
        <begin position="44"/>
        <end position="93"/>
    </location>
</feature>
<protein>
    <submittedName>
        <fullName evidence="2">Rv1535 domain-containing protein</fullName>
    </submittedName>
</protein>
<gene>
    <name evidence="2" type="ORF">AB8998_26455</name>
</gene>
<organism evidence="2 3">
    <name type="scientific">Mycobacterium servetii</name>
    <dbReference type="NCBI Taxonomy" id="3237418"/>
    <lineage>
        <taxon>Bacteria</taxon>
        <taxon>Bacillati</taxon>
        <taxon>Actinomycetota</taxon>
        <taxon>Actinomycetes</taxon>
        <taxon>Mycobacteriales</taxon>
        <taxon>Mycobacteriaceae</taxon>
        <taxon>Mycobacterium</taxon>
    </lineage>
</organism>
<keyword evidence="3" id="KW-1185">Reference proteome</keyword>
<evidence type="ECO:0000313" key="3">
    <source>
        <dbReference type="Proteomes" id="UP001564760"/>
    </source>
</evidence>
<name>A0ABV4C6W0_9MYCO</name>
<evidence type="ECO:0000256" key="1">
    <source>
        <dbReference type="SAM" id="MobiDB-lite"/>
    </source>
</evidence>
<sequence>MTMSETLADPLISPVASALAVPLRHVYALLWRVGIVEIVPTERPRRQSADLCPDCPISPRYRSPRPGRPSRPRRFPEPAPSRADPAECSRVAG</sequence>